<protein>
    <submittedName>
        <fullName evidence="1">Uncharacterized protein</fullName>
    </submittedName>
</protein>
<gene>
    <name evidence="1" type="ORF">M5X04_04280</name>
</gene>
<evidence type="ECO:0000313" key="2">
    <source>
        <dbReference type="Proteomes" id="UP001527090"/>
    </source>
</evidence>
<organism evidence="1 2">
    <name type="scientific">Paenibacillus alvei</name>
    <name type="common">Bacillus alvei</name>
    <dbReference type="NCBI Taxonomy" id="44250"/>
    <lineage>
        <taxon>Bacteria</taxon>
        <taxon>Bacillati</taxon>
        <taxon>Bacillota</taxon>
        <taxon>Bacilli</taxon>
        <taxon>Bacillales</taxon>
        <taxon>Paenibacillaceae</taxon>
        <taxon>Paenibacillus</taxon>
    </lineage>
</organism>
<comment type="caution">
    <text evidence="1">The sequence shown here is derived from an EMBL/GenBank/DDBJ whole genome shotgun (WGS) entry which is preliminary data.</text>
</comment>
<proteinExistence type="predicted"/>
<keyword evidence="2" id="KW-1185">Reference proteome</keyword>
<sequence length="107" mass="12834">MENFKVLFLEDSELAEYEAINKGYRNDIYVKISNMVYNIRAYDLVRLQQDFESESEEYGYFSIEPNLVLVKEVSKEYIYLTIKELFKQKYFEDLKPIEEPSVGNLFD</sequence>
<dbReference type="Proteomes" id="UP001527090">
    <property type="component" value="Unassembled WGS sequence"/>
</dbReference>
<dbReference type="EMBL" id="JAMDLY010000005">
    <property type="protein sequence ID" value="MCY9528553.1"/>
    <property type="molecule type" value="Genomic_DNA"/>
</dbReference>
<evidence type="ECO:0000313" key="1">
    <source>
        <dbReference type="EMBL" id="MCY9528553.1"/>
    </source>
</evidence>
<reference evidence="1 2" key="1">
    <citation type="submission" date="2022-05" db="EMBL/GenBank/DDBJ databases">
        <title>Genome Sequencing of Bee-Associated Microbes.</title>
        <authorList>
            <person name="Dunlap C."/>
        </authorList>
    </citation>
    <scope>NUCLEOTIDE SEQUENCE [LARGE SCALE GENOMIC DNA]</scope>
    <source>
        <strain evidence="1 2">NRRL NRS-750</strain>
    </source>
</reference>
<name>A0ABT4E4A0_PAEAL</name>
<accession>A0ABT4E4A0</accession>
<dbReference type="RefSeq" id="WP_268631737.1">
    <property type="nucleotide sequence ID" value="NZ_JAMDLY010000005.1"/>
</dbReference>